<keyword evidence="2 6" id="KW-0285">Flavoprotein</keyword>
<evidence type="ECO:0000313" key="9">
    <source>
        <dbReference type="Proteomes" id="UP000219799"/>
    </source>
</evidence>
<evidence type="ECO:0000256" key="4">
    <source>
        <dbReference type="ARBA" id="ARBA00023002"/>
    </source>
</evidence>
<feature type="domain" description="ERV/ALR sulfhydryl oxidase" evidence="7">
    <location>
        <begin position="111"/>
        <end position="213"/>
    </location>
</feature>
<comment type="cofactor">
    <cofactor evidence="1 6">
        <name>FAD</name>
        <dbReference type="ChEBI" id="CHEBI:57692"/>
    </cofactor>
</comment>
<dbReference type="Pfam" id="PF04777">
    <property type="entry name" value="Evr1_Alr"/>
    <property type="match status" value="1"/>
</dbReference>
<evidence type="ECO:0000256" key="1">
    <source>
        <dbReference type="ARBA" id="ARBA00001974"/>
    </source>
</evidence>
<name>A0A1C3KXX4_PLAMA</name>
<reference evidence="8 9" key="1">
    <citation type="submission" date="2016-06" db="EMBL/GenBank/DDBJ databases">
        <authorList>
            <consortium name="Pathogen Informatics"/>
        </authorList>
    </citation>
    <scope>NUCLEOTIDE SEQUENCE [LARGE SCALE GENOMIC DNA]</scope>
    <source>
        <strain evidence="8">PmlGA01</strain>
    </source>
</reference>
<organism evidence="8 9">
    <name type="scientific">Plasmodium malariae</name>
    <dbReference type="NCBI Taxonomy" id="5858"/>
    <lineage>
        <taxon>Eukaryota</taxon>
        <taxon>Sar</taxon>
        <taxon>Alveolata</taxon>
        <taxon>Apicomplexa</taxon>
        <taxon>Aconoidasida</taxon>
        <taxon>Haemosporida</taxon>
        <taxon>Plasmodiidae</taxon>
        <taxon>Plasmodium</taxon>
        <taxon>Plasmodium (Plasmodium)</taxon>
    </lineage>
</organism>
<dbReference type="EMBL" id="LT594496">
    <property type="protein sequence ID" value="SBT79093.1"/>
    <property type="molecule type" value="Genomic_DNA"/>
</dbReference>
<dbReference type="InterPro" id="IPR017905">
    <property type="entry name" value="ERV/ALR_sulphydryl_oxidase"/>
</dbReference>
<keyword evidence="4 6" id="KW-0560">Oxidoreductase</keyword>
<comment type="catalytic activity">
    <reaction evidence="6">
        <text>2 R'C(R)SH + O2 = R'C(R)S-S(R)CR' + H2O2</text>
        <dbReference type="Rhea" id="RHEA:17357"/>
        <dbReference type="ChEBI" id="CHEBI:15379"/>
        <dbReference type="ChEBI" id="CHEBI:16240"/>
        <dbReference type="ChEBI" id="CHEBI:16520"/>
        <dbReference type="ChEBI" id="CHEBI:17412"/>
        <dbReference type="EC" id="1.8.3.2"/>
    </reaction>
</comment>
<evidence type="ECO:0000256" key="2">
    <source>
        <dbReference type="ARBA" id="ARBA00022630"/>
    </source>
</evidence>
<dbReference type="EC" id="1.8.3.2" evidence="6"/>
<keyword evidence="5" id="KW-1015">Disulfide bond</keyword>
<evidence type="ECO:0000259" key="7">
    <source>
        <dbReference type="PROSITE" id="PS51324"/>
    </source>
</evidence>
<proteinExistence type="predicted"/>
<protein>
    <recommendedName>
        <fullName evidence="6">Sulfhydryl oxidase</fullName>
        <ecNumber evidence="6">1.8.3.2</ecNumber>
    </recommendedName>
</protein>
<evidence type="ECO:0000256" key="5">
    <source>
        <dbReference type="ARBA" id="ARBA00023157"/>
    </source>
</evidence>
<dbReference type="VEuPathDB" id="PlasmoDB:PmUG01_08018400"/>
<dbReference type="Proteomes" id="UP000219799">
    <property type="component" value="Chromosome 8"/>
</dbReference>
<evidence type="ECO:0000256" key="6">
    <source>
        <dbReference type="RuleBase" id="RU371123"/>
    </source>
</evidence>
<keyword evidence="3 6" id="KW-0274">FAD</keyword>
<accession>A0A1C3KXX4</accession>
<evidence type="ECO:0000313" key="8">
    <source>
        <dbReference type="EMBL" id="SBT79093.1"/>
    </source>
</evidence>
<dbReference type="Gene3D" id="1.20.120.310">
    <property type="entry name" value="ERV/ALR sulfhydryl oxidase domain"/>
    <property type="match status" value="1"/>
</dbReference>
<dbReference type="InterPro" id="IPR036774">
    <property type="entry name" value="ERV/ALR_sulphydryl_oxid_sf"/>
</dbReference>
<dbReference type="PROSITE" id="PS51324">
    <property type="entry name" value="ERV_ALR"/>
    <property type="match status" value="1"/>
</dbReference>
<gene>
    <name evidence="8" type="primary">PmlGA01_080005500</name>
    <name evidence="8" type="ORF">PMLGA01_080005500</name>
</gene>
<evidence type="ECO:0000256" key="3">
    <source>
        <dbReference type="ARBA" id="ARBA00022827"/>
    </source>
</evidence>
<dbReference type="AlphaFoldDB" id="A0A1C3KXX4"/>
<sequence>MGNQVMSKFFEKSNDTKKRNIIDKFKNTNDENKNENANGFLLIHNVTKNRKDDNEKKNNEIYEQINSKKEQKFNIKEQISNQKDTNESYMENNDVEKIKEDNFHLFDESLNSNNVKHPCHAQWFLFWVYASYLNEKFSETEKEYVHSFYSYFPEQCINGKGKNCFTEFCQIYPVRAESREELMMWLQTCENYCRQKAELPVKIFNYNKLLKRWRYDDDYI</sequence>
<dbReference type="GO" id="GO:0016972">
    <property type="term" value="F:thiol oxidase activity"/>
    <property type="evidence" value="ECO:0007669"/>
    <property type="project" value="UniProtKB-EC"/>
</dbReference>